<dbReference type="SUPFAM" id="SSF56219">
    <property type="entry name" value="DNase I-like"/>
    <property type="match status" value="1"/>
</dbReference>
<organism evidence="1">
    <name type="scientific">Haemonchus placei</name>
    <name type="common">Barber's pole worm</name>
    <dbReference type="NCBI Taxonomy" id="6290"/>
    <lineage>
        <taxon>Eukaryota</taxon>
        <taxon>Metazoa</taxon>
        <taxon>Ecdysozoa</taxon>
        <taxon>Nematoda</taxon>
        <taxon>Chromadorea</taxon>
        <taxon>Rhabditida</taxon>
        <taxon>Rhabditina</taxon>
        <taxon>Rhabditomorpha</taxon>
        <taxon>Strongyloidea</taxon>
        <taxon>Trichostrongylidae</taxon>
        <taxon>Haemonchus</taxon>
    </lineage>
</organism>
<protein>
    <submittedName>
        <fullName evidence="1">Endo/exonuclease/phosphatase domain-containing protein</fullName>
    </submittedName>
</protein>
<dbReference type="WBParaSite" id="HPLM_0000866901-mRNA-1">
    <property type="protein sequence ID" value="HPLM_0000866901-mRNA-1"/>
    <property type="gene ID" value="HPLM_0000866901"/>
</dbReference>
<reference evidence="1" key="1">
    <citation type="submission" date="2017-02" db="UniProtKB">
        <authorList>
            <consortium name="WormBaseParasite"/>
        </authorList>
    </citation>
    <scope>IDENTIFICATION</scope>
</reference>
<accession>A0A0N4WDK5</accession>
<evidence type="ECO:0000313" key="1">
    <source>
        <dbReference type="WBParaSite" id="HPLM_0000866901-mRNA-1"/>
    </source>
</evidence>
<name>A0A0N4WDK5_HAEPC</name>
<proteinExistence type="predicted"/>
<sequence length="201" mass="23756">MSRVKGRLVRKLNNPNRTFATKKMWLIFVAYSPTSSYEEEELEAFFIDLERIYKEDHTFFKVIVGDIFAKIGPRRTAEELYIGTHGSERNEQGERLSEFIMSQTQTVPTHIIHGNSQFQKPSHLRWTWESPGGQFHNEIDHIIFNRRFLTDAAVVPKFYMGSDHCLLRSRFCFSMRTESYEFKETKSQDFHQLGLLRFSCK</sequence>
<dbReference type="AlphaFoldDB" id="A0A0N4WDK5"/>
<dbReference type="OMA" id="MRTESYE"/>
<dbReference type="InterPro" id="IPR036691">
    <property type="entry name" value="Endo/exonu/phosph_ase_sf"/>
</dbReference>
<dbReference type="Gene3D" id="3.60.10.10">
    <property type="entry name" value="Endonuclease/exonuclease/phosphatase"/>
    <property type="match status" value="1"/>
</dbReference>